<evidence type="ECO:0000256" key="5">
    <source>
        <dbReference type="ARBA" id="ARBA00022691"/>
    </source>
</evidence>
<feature type="coiled-coil region" evidence="7">
    <location>
        <begin position="150"/>
        <end position="196"/>
    </location>
</feature>
<keyword evidence="10" id="KW-1185">Reference proteome</keyword>
<keyword evidence="3" id="KW-0489">Methyltransferase</keyword>
<dbReference type="InterPro" id="IPR029063">
    <property type="entry name" value="SAM-dependent_MTases_sf"/>
</dbReference>
<dbReference type="Pfam" id="PF01728">
    <property type="entry name" value="FtsJ"/>
    <property type="match status" value="1"/>
</dbReference>
<dbReference type="HAMAP" id="MF_01547">
    <property type="entry name" value="RNA_methyltr_E"/>
    <property type="match status" value="1"/>
</dbReference>
<name>A0A9P8P9E9_9ASCO</name>
<dbReference type="PANTHER" id="PTHR10920">
    <property type="entry name" value="RIBOSOMAL RNA METHYLTRANSFERASE"/>
    <property type="match status" value="1"/>
</dbReference>
<reference evidence="9" key="2">
    <citation type="submission" date="2021-01" db="EMBL/GenBank/DDBJ databases">
        <authorList>
            <person name="Schikora-Tamarit M.A."/>
        </authorList>
    </citation>
    <scope>NUCLEOTIDE SEQUENCE</scope>
    <source>
        <strain evidence="9">CBS6075</strain>
    </source>
</reference>
<dbReference type="Proteomes" id="UP000769157">
    <property type="component" value="Unassembled WGS sequence"/>
</dbReference>
<gene>
    <name evidence="9" type="ORF">OGAPHI_002861</name>
</gene>
<proteinExistence type="inferred from homology"/>
<dbReference type="AlphaFoldDB" id="A0A9P8P9E9"/>
<comment type="caution">
    <text evidence="9">The sequence shown here is derived from an EMBL/GenBank/DDBJ whole genome shotgun (WGS) entry which is preliminary data.</text>
</comment>
<dbReference type="SUPFAM" id="SSF53335">
    <property type="entry name" value="S-adenosyl-L-methionine-dependent methyltransferases"/>
    <property type="match status" value="1"/>
</dbReference>
<keyword evidence="4" id="KW-0808">Transferase</keyword>
<evidence type="ECO:0000313" key="9">
    <source>
        <dbReference type="EMBL" id="KAH3667212.1"/>
    </source>
</evidence>
<evidence type="ECO:0000256" key="6">
    <source>
        <dbReference type="ARBA" id="ARBA00041184"/>
    </source>
</evidence>
<keyword evidence="5" id="KW-0949">S-adenosyl-L-methionine</keyword>
<dbReference type="GO" id="GO:0005739">
    <property type="term" value="C:mitochondrion"/>
    <property type="evidence" value="ECO:0007669"/>
    <property type="project" value="TreeGrafter"/>
</dbReference>
<dbReference type="GeneID" id="70234828"/>
<evidence type="ECO:0000256" key="7">
    <source>
        <dbReference type="SAM" id="Coils"/>
    </source>
</evidence>
<evidence type="ECO:0000256" key="1">
    <source>
        <dbReference type="ARBA" id="ARBA00009258"/>
    </source>
</evidence>
<evidence type="ECO:0000256" key="3">
    <source>
        <dbReference type="ARBA" id="ARBA00022603"/>
    </source>
</evidence>
<keyword evidence="2" id="KW-0698">rRNA processing</keyword>
<dbReference type="GO" id="GO:0008650">
    <property type="term" value="F:rRNA (uridine-2'-O-)-methyltransferase activity"/>
    <property type="evidence" value="ECO:0007669"/>
    <property type="project" value="TreeGrafter"/>
</dbReference>
<feature type="domain" description="Ribosomal RNA methyltransferase FtsJ" evidence="8">
    <location>
        <begin position="61"/>
        <end position="319"/>
    </location>
</feature>
<evidence type="ECO:0000256" key="2">
    <source>
        <dbReference type="ARBA" id="ARBA00022552"/>
    </source>
</evidence>
<reference evidence="9" key="1">
    <citation type="journal article" date="2021" name="Open Biol.">
        <title>Shared evolutionary footprints suggest mitochondrial oxidative damage underlies multiple complex I losses in fungi.</title>
        <authorList>
            <person name="Schikora-Tamarit M.A."/>
            <person name="Marcet-Houben M."/>
            <person name="Nosek J."/>
            <person name="Gabaldon T."/>
        </authorList>
    </citation>
    <scope>NUCLEOTIDE SEQUENCE</scope>
    <source>
        <strain evidence="9">CBS6075</strain>
    </source>
</reference>
<comment type="similarity">
    <text evidence="1">Belongs to the class I-like SAM-binding methyltransferase superfamily. RNA methyltransferase RlmE family.</text>
</comment>
<evidence type="ECO:0000313" key="10">
    <source>
        <dbReference type="Proteomes" id="UP000769157"/>
    </source>
</evidence>
<dbReference type="Gene3D" id="3.40.50.150">
    <property type="entry name" value="Vaccinia Virus protein VP39"/>
    <property type="match status" value="1"/>
</dbReference>
<dbReference type="RefSeq" id="XP_046062024.1">
    <property type="nucleotide sequence ID" value="XM_046203777.1"/>
</dbReference>
<dbReference type="InterPro" id="IPR002877">
    <property type="entry name" value="RNA_MeTrfase_FtsJ_dom"/>
</dbReference>
<dbReference type="EMBL" id="JAEUBE010000183">
    <property type="protein sequence ID" value="KAH3667212.1"/>
    <property type="molecule type" value="Genomic_DNA"/>
</dbReference>
<dbReference type="InterPro" id="IPR050082">
    <property type="entry name" value="RNA_methyltr_RlmE"/>
</dbReference>
<organism evidence="9 10">
    <name type="scientific">Ogataea philodendri</name>
    <dbReference type="NCBI Taxonomy" id="1378263"/>
    <lineage>
        <taxon>Eukaryota</taxon>
        <taxon>Fungi</taxon>
        <taxon>Dikarya</taxon>
        <taxon>Ascomycota</taxon>
        <taxon>Saccharomycotina</taxon>
        <taxon>Pichiomycetes</taxon>
        <taxon>Pichiales</taxon>
        <taxon>Pichiaceae</taxon>
        <taxon>Ogataea</taxon>
    </lineage>
</organism>
<dbReference type="OrthoDB" id="20105at2759"/>
<dbReference type="PANTHER" id="PTHR10920:SF18">
    <property type="entry name" value="RRNA METHYLTRANSFERASE 2, MITOCHONDRIAL"/>
    <property type="match status" value="1"/>
</dbReference>
<dbReference type="InterPro" id="IPR015507">
    <property type="entry name" value="rRNA-MeTfrase_E"/>
</dbReference>
<sequence>MFNSLIARYATFQFARYITCRVPLCNPSSLRFYSKKSGSSNRWIERQINDSYTREAKHFDYKSRAAFKLLQIDDKFKIFSKDRNINVLDLGAAPGAWSQVALERAKSGSNVLGVDLLVYRPPPGSSSMQANILSKKTHEAIREHFKIAEIEKLRRKLASTEVIINQTALEIQETSIIESENKLSDAEEREREKREKNLESVFEDQLYRPVDVVLSDMYVPLPQIGGFASQTTNMPFLRMANTSGLSFKDHSMSMDLCDAALVASIDVLKKNGHFITKFFTGKEDKHYEMRLRKVFRRVYRYKPKACRPESKECYFVCMDKLDDFIDKKSVFQVA</sequence>
<evidence type="ECO:0000256" key="4">
    <source>
        <dbReference type="ARBA" id="ARBA00022679"/>
    </source>
</evidence>
<evidence type="ECO:0000259" key="8">
    <source>
        <dbReference type="Pfam" id="PF01728"/>
    </source>
</evidence>
<protein>
    <recommendedName>
        <fullName evidence="6">rRNA methyltransferase 2, mitochondrial</fullName>
    </recommendedName>
</protein>
<keyword evidence="7" id="KW-0175">Coiled coil</keyword>
<accession>A0A9P8P9E9</accession>